<dbReference type="GO" id="GO:0005776">
    <property type="term" value="C:autophagosome"/>
    <property type="evidence" value="ECO:0007669"/>
    <property type="project" value="TreeGrafter"/>
</dbReference>
<dbReference type="EMBL" id="KZ107844">
    <property type="protein sequence ID" value="OSS49245.1"/>
    <property type="molecule type" value="Genomic_DNA"/>
</dbReference>
<feature type="compositionally biased region" description="Low complexity" evidence="20">
    <location>
        <begin position="21"/>
        <end position="36"/>
    </location>
</feature>
<feature type="transmembrane region" description="Helical" evidence="19">
    <location>
        <begin position="223"/>
        <end position="246"/>
    </location>
</feature>
<evidence type="ECO:0000256" key="19">
    <source>
        <dbReference type="RuleBase" id="RU364027"/>
    </source>
</evidence>
<evidence type="ECO:0000256" key="13">
    <source>
        <dbReference type="ARBA" id="ARBA00023136"/>
    </source>
</evidence>
<evidence type="ECO:0000256" key="17">
    <source>
        <dbReference type="ARBA" id="ARBA00024621"/>
    </source>
</evidence>
<keyword evidence="14" id="KW-0968">Cytoplasmic vesicle</keyword>
<protein>
    <recommendedName>
        <fullName evidence="6 19">Autophagy-related protein 9</fullName>
    </recommendedName>
</protein>
<proteinExistence type="inferred from homology"/>
<evidence type="ECO:0000256" key="16">
    <source>
        <dbReference type="ARBA" id="ARBA00024615"/>
    </source>
</evidence>
<dbReference type="GO" id="GO:0030659">
    <property type="term" value="C:cytoplasmic vesicle membrane"/>
    <property type="evidence" value="ECO:0007669"/>
    <property type="project" value="UniProtKB-SubCell"/>
</dbReference>
<keyword evidence="12 19" id="KW-0445">Lipid transport</keyword>
<evidence type="ECO:0000256" key="8">
    <source>
        <dbReference type="ARBA" id="ARBA00022692"/>
    </source>
</evidence>
<evidence type="ECO:0000313" key="22">
    <source>
        <dbReference type="Proteomes" id="UP000193240"/>
    </source>
</evidence>
<evidence type="ECO:0000256" key="7">
    <source>
        <dbReference type="ARBA" id="ARBA00022448"/>
    </source>
</evidence>
<dbReference type="PANTHER" id="PTHR13038:SF10">
    <property type="entry name" value="AUTOPHAGY-RELATED PROTEIN 9"/>
    <property type="match status" value="1"/>
</dbReference>
<dbReference type="GO" id="GO:0005789">
    <property type="term" value="C:endoplasmic reticulum membrane"/>
    <property type="evidence" value="ECO:0007669"/>
    <property type="project" value="UniProtKB-SubCell"/>
</dbReference>
<feature type="region of interest" description="Disordered" evidence="20">
    <location>
        <begin position="763"/>
        <end position="889"/>
    </location>
</feature>
<feature type="transmembrane region" description="Helical" evidence="19">
    <location>
        <begin position="553"/>
        <end position="574"/>
    </location>
</feature>
<keyword evidence="22" id="KW-1185">Reference proteome</keyword>
<feature type="region of interest" description="Disordered" evidence="20">
    <location>
        <begin position="119"/>
        <end position="149"/>
    </location>
</feature>
<comment type="subcellular location">
    <subcellularLocation>
        <location evidence="1">Cytoplasmic vesicle membrane</location>
        <topology evidence="1">Multi-pass membrane protein</topology>
    </subcellularLocation>
    <subcellularLocation>
        <location evidence="2">Endoplasmic reticulum membrane</location>
        <topology evidence="2">Multi-pass membrane protein</topology>
    </subcellularLocation>
    <subcellularLocation>
        <location evidence="4">Golgi apparatus membrane</location>
        <topology evidence="4">Multi-pass membrane protein</topology>
    </subcellularLocation>
    <subcellularLocation>
        <location evidence="3 19">Preautophagosomal structure membrane</location>
        <topology evidence="3 19">Multi-pass membrane protein</topology>
    </subcellularLocation>
</comment>
<evidence type="ECO:0000256" key="15">
    <source>
        <dbReference type="ARBA" id="ARBA00024479"/>
    </source>
</evidence>
<dbReference type="GO" id="GO:0006869">
    <property type="term" value="P:lipid transport"/>
    <property type="evidence" value="ECO:0007669"/>
    <property type="project" value="UniProtKB-KW"/>
</dbReference>
<dbReference type="GO" id="GO:0061709">
    <property type="term" value="P:reticulophagy"/>
    <property type="evidence" value="ECO:0007669"/>
    <property type="project" value="TreeGrafter"/>
</dbReference>
<dbReference type="AlphaFoldDB" id="A0A1Y2LZD3"/>
<comment type="similarity">
    <text evidence="5 19">Belongs to the ATG9 family.</text>
</comment>
<feature type="compositionally biased region" description="Basic residues" evidence="20">
    <location>
        <begin position="787"/>
        <end position="796"/>
    </location>
</feature>
<comment type="catalytic activity">
    <reaction evidence="18">
        <text>a 1,2-diacyl-sn-glycero-3-phosphocholine(in) = a 1,2-diacyl-sn-glycero-3-phosphocholine(out)</text>
        <dbReference type="Rhea" id="RHEA:38571"/>
        <dbReference type="ChEBI" id="CHEBI:57643"/>
    </reaction>
</comment>
<dbReference type="FunCoup" id="A0A1Y2LZD3">
    <property type="interactions" value="220"/>
</dbReference>
<keyword evidence="10 19" id="KW-0072">Autophagy</keyword>
<dbReference type="Pfam" id="PF04109">
    <property type="entry name" value="ATG9"/>
    <property type="match status" value="1"/>
</dbReference>
<evidence type="ECO:0000313" key="21">
    <source>
        <dbReference type="EMBL" id="OSS49245.1"/>
    </source>
</evidence>
<dbReference type="GO" id="GO:0000139">
    <property type="term" value="C:Golgi membrane"/>
    <property type="evidence" value="ECO:0007669"/>
    <property type="project" value="UniProtKB-SubCell"/>
</dbReference>
<feature type="transmembrane region" description="Helical" evidence="19">
    <location>
        <begin position="266"/>
        <end position="286"/>
    </location>
</feature>
<keyword evidence="7 19" id="KW-0813">Transport</keyword>
<dbReference type="OMA" id="MMHYFFR"/>
<feature type="compositionally biased region" description="Polar residues" evidence="20">
    <location>
        <begin position="65"/>
        <end position="78"/>
    </location>
</feature>
<dbReference type="InterPro" id="IPR007241">
    <property type="entry name" value="Autophagy-rel_prot_9"/>
</dbReference>
<sequence>MMASNLLSRILPSATDETLGTESTPRQPRSSSTSTEGQHDMDIDEENFGAYFEPQDLEHLLEEASGSQITTDSRTVSPEAQRKPAAPPGINTASRAAGWKQPAQTRRLLADYDDDVPQSLLLEGGPMSPQATRRTDGLPPPVPGPSTRQTQAQWNTTQRQQRLHDDVAGLPASTWRRAGQFNIKPKDKALWLWVNQTDLDAYMKDVYEYYRGHGIYSMLLKRLLTLLQSAFVVSFMTFMCWCIDYSKLSSSHKIGEVLVSKCTSKIHGIWIFALWVFASYWIYSFYTMVTDIPRLRAMQDFYEHLLDIPDRDIQTVEWQHVVSRIMALRDLNLATASNLSPETRKLLDSKSRQRLDAIDIASRLMRRENYLIALFNKEVLDVTVPIPFLGNRYIFSETTRWHVELAILEFVFSGKNGQFNPEFLKERNRRELVKRLRTRLIWVGLISVVCAPFAVVFVLTSYLFKYFAEYHKDPSQLSNRDFTHFAQWKFREFNELPHLFEKRLKMAQPYANMYLAQFPKDKTEQISSFVAFVAGAFTLVLVGLTLLDSERFLNFEITSGTTAIFWIGVFGTIYRSARGSSPQEDQVSDPAFYLRHVTYHTRYEPESWNDRLHTDEVRADFAKLYQPKVLIFAEEILSMVITPFLLIFRLPNCSERIVDFFREFSIVVDGLGVTCAYSMFPFNKGTQNRANNIPSSQPGGARPYDAAADVREDYFMAKDNKMLASYYGFMDTYGSPSGRGQSNRLQGRGTFHPPPQFPNAFGNISQTAQPGDAMHARGTSIGPTGRQPRHLQRRPLKGSARDEPMSSTLLDPHHQPSASTLRGSPRAVSNGKYHSRLHSVNSPTGTGYAGTMIEEESTIGDSWRTSRLAQDDDEEEEEEEASSAGRGGVLQLLQQFSKAQAEGRGAGVGV</sequence>
<comment type="catalytic activity">
    <reaction evidence="17">
        <text>a 1,2-diacyl-sn-glycero-3-phospho-(1D-myo-inositol-3-phosphate)(in) = a 1,2-diacyl-sn-glycero-3-phospho-(1D-myo-inositol-3-phosphate)(out)</text>
        <dbReference type="Rhea" id="RHEA:67920"/>
        <dbReference type="ChEBI" id="CHEBI:58088"/>
    </reaction>
</comment>
<comment type="function">
    <text evidence="19">Phospholipid scramblase involved in autophagy. Cycles between the preautophagosomal structure/phagophore assembly site (PAS) and the cytoplasmic vesicle pool and supplies membrane for the growing autophagosome. Lipid scramblase activity plays a key role in preautophagosomal structure/phagophore assembly by distributing the phospholipids that arrive through ATG2 from the cytoplasmic to the luminal leaflet of the bilayer, thereby driving autophagosomal membrane expansion.</text>
</comment>
<dbReference type="PANTHER" id="PTHR13038">
    <property type="entry name" value="APG9 AUTOPHAGY 9"/>
    <property type="match status" value="1"/>
</dbReference>
<evidence type="ECO:0000256" key="4">
    <source>
        <dbReference type="ARBA" id="ARBA00004653"/>
    </source>
</evidence>
<evidence type="ECO:0000256" key="12">
    <source>
        <dbReference type="ARBA" id="ARBA00023055"/>
    </source>
</evidence>
<feature type="region of interest" description="Disordered" evidence="20">
    <location>
        <begin position="1"/>
        <end position="51"/>
    </location>
</feature>
<dbReference type="GO" id="GO:0034727">
    <property type="term" value="P:piecemeal microautophagy of the nucleus"/>
    <property type="evidence" value="ECO:0007669"/>
    <property type="project" value="TreeGrafter"/>
</dbReference>
<reference evidence="21 22" key="1">
    <citation type="journal article" date="2017" name="Genome Announc.">
        <title>Genome sequence of the saprophytic ascomycete Epicoccum nigrum ICMP 19927 strain isolated from New Zealand.</title>
        <authorList>
            <person name="Fokin M."/>
            <person name="Fleetwood D."/>
            <person name="Weir B.S."/>
            <person name="Villas-Boas S.G."/>
        </authorList>
    </citation>
    <scope>NUCLEOTIDE SEQUENCE [LARGE SCALE GENOMIC DNA]</scope>
    <source>
        <strain evidence="21 22">ICMP 19927</strain>
    </source>
</reference>
<keyword evidence="9 19" id="KW-1133">Transmembrane helix</keyword>
<gene>
    <name evidence="21" type="ORF">B5807_05291</name>
</gene>
<dbReference type="Proteomes" id="UP000193240">
    <property type="component" value="Unassembled WGS sequence"/>
</dbReference>
<feature type="transmembrane region" description="Helical" evidence="19">
    <location>
        <begin position="440"/>
        <end position="464"/>
    </location>
</feature>
<dbReference type="InParanoid" id="A0A1Y2LZD3"/>
<comment type="catalytic activity">
    <reaction evidence="15">
        <text>a 1,2-diacyl-sn-glycero-3-phospho-L-serine(in) = a 1,2-diacyl-sn-glycero-3-phospho-L-serine(out)</text>
        <dbReference type="Rhea" id="RHEA:38663"/>
        <dbReference type="ChEBI" id="CHEBI:57262"/>
    </reaction>
</comment>
<evidence type="ECO:0000256" key="9">
    <source>
        <dbReference type="ARBA" id="ARBA00022989"/>
    </source>
</evidence>
<keyword evidence="13 19" id="KW-0472">Membrane</keyword>
<evidence type="ECO:0000256" key="20">
    <source>
        <dbReference type="SAM" id="MobiDB-lite"/>
    </source>
</evidence>
<keyword evidence="8 19" id="KW-0812">Transmembrane</keyword>
<dbReference type="STRING" id="105696.A0A1Y2LZD3"/>
<evidence type="ECO:0000256" key="18">
    <source>
        <dbReference type="ARBA" id="ARBA00024631"/>
    </source>
</evidence>
<dbReference type="GO" id="GO:0034045">
    <property type="term" value="C:phagophore assembly site membrane"/>
    <property type="evidence" value="ECO:0007669"/>
    <property type="project" value="UniProtKB-SubCell"/>
</dbReference>
<keyword evidence="11" id="KW-0333">Golgi apparatus</keyword>
<feature type="region of interest" description="Disordered" evidence="20">
    <location>
        <begin position="65"/>
        <end position="101"/>
    </location>
</feature>
<evidence type="ECO:0000256" key="3">
    <source>
        <dbReference type="ARBA" id="ARBA00004511"/>
    </source>
</evidence>
<evidence type="ECO:0000256" key="2">
    <source>
        <dbReference type="ARBA" id="ARBA00004477"/>
    </source>
</evidence>
<evidence type="ECO:0000256" key="14">
    <source>
        <dbReference type="ARBA" id="ARBA00023329"/>
    </source>
</evidence>
<evidence type="ECO:0000256" key="11">
    <source>
        <dbReference type="ARBA" id="ARBA00023034"/>
    </source>
</evidence>
<comment type="catalytic activity">
    <reaction evidence="16">
        <text>a 1,2-diacyl-sn-glycero-3-phosphoethanolamine(in) = a 1,2-diacyl-sn-glycero-3-phosphoethanolamine(out)</text>
        <dbReference type="Rhea" id="RHEA:38895"/>
        <dbReference type="ChEBI" id="CHEBI:64612"/>
    </reaction>
</comment>
<evidence type="ECO:0000256" key="1">
    <source>
        <dbReference type="ARBA" id="ARBA00004439"/>
    </source>
</evidence>
<evidence type="ECO:0000256" key="10">
    <source>
        <dbReference type="ARBA" id="ARBA00023006"/>
    </source>
</evidence>
<accession>A0A1Y2LZD3</accession>
<feature type="compositionally biased region" description="Polar residues" evidence="20">
    <location>
        <begin position="859"/>
        <end position="868"/>
    </location>
</feature>
<evidence type="ECO:0000256" key="5">
    <source>
        <dbReference type="ARBA" id="ARBA00006185"/>
    </source>
</evidence>
<dbReference type="GO" id="GO:0000422">
    <property type="term" value="P:autophagy of mitochondrion"/>
    <property type="evidence" value="ECO:0007669"/>
    <property type="project" value="TreeGrafter"/>
</dbReference>
<organism evidence="21 22">
    <name type="scientific">Epicoccum nigrum</name>
    <name type="common">Soil fungus</name>
    <name type="synonym">Epicoccum purpurascens</name>
    <dbReference type="NCBI Taxonomy" id="105696"/>
    <lineage>
        <taxon>Eukaryota</taxon>
        <taxon>Fungi</taxon>
        <taxon>Dikarya</taxon>
        <taxon>Ascomycota</taxon>
        <taxon>Pezizomycotina</taxon>
        <taxon>Dothideomycetes</taxon>
        <taxon>Pleosporomycetidae</taxon>
        <taxon>Pleosporales</taxon>
        <taxon>Pleosporineae</taxon>
        <taxon>Didymellaceae</taxon>
        <taxon>Epicoccum</taxon>
    </lineage>
</organism>
<evidence type="ECO:0000256" key="6">
    <source>
        <dbReference type="ARBA" id="ARBA00018074"/>
    </source>
</evidence>
<dbReference type="GO" id="GO:0034497">
    <property type="term" value="P:protein localization to phagophore assembly site"/>
    <property type="evidence" value="ECO:0007669"/>
    <property type="project" value="TreeGrafter"/>
</dbReference>
<name>A0A1Y2LZD3_EPING</name>
<feature type="compositionally biased region" description="Acidic residues" evidence="20">
    <location>
        <begin position="871"/>
        <end position="881"/>
    </location>
</feature>
<feature type="transmembrane region" description="Helical" evidence="19">
    <location>
        <begin position="526"/>
        <end position="546"/>
    </location>
</feature>